<keyword evidence="4" id="KW-1185">Reference proteome</keyword>
<name>A0ABQ9H3X4_9NEOP</name>
<proteinExistence type="predicted"/>
<accession>A0ABQ9H3X4</accession>
<evidence type="ECO:0000256" key="1">
    <source>
        <dbReference type="SAM" id="MobiDB-lite"/>
    </source>
</evidence>
<comment type="caution">
    <text evidence="3">The sequence shown here is derived from an EMBL/GenBank/DDBJ whole genome shotgun (WGS) entry which is preliminary data.</text>
</comment>
<sequence>MLEDYPFHLWGERRSNHLGQPSFLPSVVSLLDEENRGETVSDSADSSRAHRSTLAAAVAERLARSPLIKANRVLAPAGQPYFRKQESCQTMPLVNGFSRGSPVSLAPSFRPSTNQRLITQLACRQRQPTGNLPHHAAANQTQGPLRETRAANDRMGICEETANRPYVHIEGTSHVISPRCASTPRQRRRKYTGAGGGNPPEGRRAHSARNPWRARDVTRAAVAGRRVYRHGERHRGPPASCGGARRRVIMGLSCMDDYNRALRPITLRGGALEKRALLLVMETGGEKGREGCKKRGAALCGHGWVHTSRLACRCCLELQSAVRRGKRGVRRNCLLAIDPDKEGARFSFWSGEEGQAISDAILPVKGAAGIGELSQTRLNWADGGCASTGSQEPHVSALYVTNRSLLIEKGPGFWENRPVLLGTQFSAAELGDDRLNSPLPPSSWINPCNTAHYRLFTTPVSALTVILGATADIGVSSSSLKTASLWRHVAAPHSNSDGSVRFPVTPGLNPTSPLKKNCRPLPSGSCQDLTYSSFRGNLVASLLSDTFSRNSEGLDITISHEIGSSGAVVAHGPPDVVATFLGSSGCCSEGGVVNGVVFIEFYHSTSKTALGGKLHTNIEMSLRCNPRWCPLWRTEKKYCLGAMAGTEYDLTEGLSNLLTKEKEDLKDNFTVNDYENYTKIVLDTNVAFQEYNPRKKINSNRRSKYKKINKPIYDNYIK</sequence>
<dbReference type="Proteomes" id="UP001159363">
    <property type="component" value="Chromosome 6"/>
</dbReference>
<feature type="domain" description="DUF8207" evidence="2">
    <location>
        <begin position="644"/>
        <end position="713"/>
    </location>
</feature>
<dbReference type="Pfam" id="PF26634">
    <property type="entry name" value="DUF8207"/>
    <property type="match status" value="1"/>
</dbReference>
<evidence type="ECO:0000259" key="2">
    <source>
        <dbReference type="Pfam" id="PF26634"/>
    </source>
</evidence>
<gene>
    <name evidence="3" type="ORF">PR048_019609</name>
</gene>
<evidence type="ECO:0000313" key="3">
    <source>
        <dbReference type="EMBL" id="KAJ8879003.1"/>
    </source>
</evidence>
<organism evidence="3 4">
    <name type="scientific">Dryococelus australis</name>
    <dbReference type="NCBI Taxonomy" id="614101"/>
    <lineage>
        <taxon>Eukaryota</taxon>
        <taxon>Metazoa</taxon>
        <taxon>Ecdysozoa</taxon>
        <taxon>Arthropoda</taxon>
        <taxon>Hexapoda</taxon>
        <taxon>Insecta</taxon>
        <taxon>Pterygota</taxon>
        <taxon>Neoptera</taxon>
        <taxon>Polyneoptera</taxon>
        <taxon>Phasmatodea</taxon>
        <taxon>Verophasmatodea</taxon>
        <taxon>Anareolatae</taxon>
        <taxon>Phasmatidae</taxon>
        <taxon>Eurycanthinae</taxon>
        <taxon>Dryococelus</taxon>
    </lineage>
</organism>
<feature type="region of interest" description="Disordered" evidence="1">
    <location>
        <begin position="128"/>
        <end position="147"/>
    </location>
</feature>
<dbReference type="EMBL" id="JARBHB010000007">
    <property type="protein sequence ID" value="KAJ8879003.1"/>
    <property type="molecule type" value="Genomic_DNA"/>
</dbReference>
<evidence type="ECO:0000313" key="4">
    <source>
        <dbReference type="Proteomes" id="UP001159363"/>
    </source>
</evidence>
<reference evidence="3 4" key="1">
    <citation type="submission" date="2023-02" db="EMBL/GenBank/DDBJ databases">
        <title>LHISI_Scaffold_Assembly.</title>
        <authorList>
            <person name="Stuart O.P."/>
            <person name="Cleave R."/>
            <person name="Magrath M.J.L."/>
            <person name="Mikheyev A.S."/>
        </authorList>
    </citation>
    <scope>NUCLEOTIDE SEQUENCE [LARGE SCALE GENOMIC DNA]</scope>
    <source>
        <strain evidence="3">Daus_M_001</strain>
        <tissue evidence="3">Leg muscle</tissue>
    </source>
</reference>
<protein>
    <recommendedName>
        <fullName evidence="2">DUF8207 domain-containing protein</fullName>
    </recommendedName>
</protein>
<feature type="region of interest" description="Disordered" evidence="1">
    <location>
        <begin position="180"/>
        <end position="211"/>
    </location>
</feature>
<dbReference type="InterPro" id="IPR058520">
    <property type="entry name" value="DUF8207"/>
</dbReference>